<proteinExistence type="predicted"/>
<dbReference type="Proteomes" id="UP001207468">
    <property type="component" value="Unassembled WGS sequence"/>
</dbReference>
<name>A0ACC0UPA1_9AGAM</name>
<reference evidence="1" key="1">
    <citation type="submission" date="2021-03" db="EMBL/GenBank/DDBJ databases">
        <title>Evolutionary priming and transition to the ectomycorrhizal habit in an iconic lineage of mushroom-forming fungi: is preadaptation a requirement?</title>
        <authorList>
            <consortium name="DOE Joint Genome Institute"/>
            <person name="Looney B.P."/>
            <person name="Miyauchi S."/>
            <person name="Morin E."/>
            <person name="Drula E."/>
            <person name="Courty P.E."/>
            <person name="Chicoki N."/>
            <person name="Fauchery L."/>
            <person name="Kohler A."/>
            <person name="Kuo A."/>
            <person name="LaButti K."/>
            <person name="Pangilinan J."/>
            <person name="Lipzen A."/>
            <person name="Riley R."/>
            <person name="Andreopoulos W."/>
            <person name="He G."/>
            <person name="Johnson J."/>
            <person name="Barry K.W."/>
            <person name="Grigoriev I.V."/>
            <person name="Nagy L."/>
            <person name="Hibbett D."/>
            <person name="Henrissat B."/>
            <person name="Matheny P.B."/>
            <person name="Labbe J."/>
            <person name="Martin A.F."/>
        </authorList>
    </citation>
    <scope>NUCLEOTIDE SEQUENCE</scope>
    <source>
        <strain evidence="1">BPL698</strain>
    </source>
</reference>
<evidence type="ECO:0000313" key="2">
    <source>
        <dbReference type="Proteomes" id="UP001207468"/>
    </source>
</evidence>
<sequence>MLNLVRTFPGSPCSAFSTLSLPTESLLLYPSADTIVVLDATSLRLVRTLAFSQVFPGRDHTRARITSLAVDPALKLVATSSGPRLAVWSLSGVSVRTWLVHSSLVLPDDKYITALDCSSGLLAVATPSTLSVYTLIMENDLPTWSCKWIRSSQTTSSVYFSPSLVYLAATSEQAKVVGIILTASGRQVQAISHPRPVTNVMWRSAQASSRDSPVLFTVTRDATLRIFIPVLDSPQYMQLHATLDLSISAPPYTPSRKPDNHSSNVFYLDREMFKGVLAAVLKDASDINDTKLRRLQDICDDEWDMFLQVLPDGSLTVRAIANIDRRPPTLLKQLTLLQNIAVSLPHAPSYLRVVRGPTKHTLALVSAPPLSVHVLEPLNFFDSRSGGLTLRGRVHDLDEDSHIKQFVRTPDGSGLAIVRETGGEAWMVRDFGTVLQRTGRWTEADFVVVLNEGRSFATFSTSTCNLTLHTTPELVLPLPSIVSLFSLPPRGAAPYECIYAVTADATPSICHVHALSGETPSLCLVSQIPLPLLSPTAFVLPVDPMGWLSSRGMESIERDVLLSIGRDGELMFWVPEGRRTGWRCTGRVRTGRTRIRMARCSSAKKTVLIVPCVDGEELTIWDSMESEFSSGLEYAKSLSLSDQVHDLDWSSTPDGQSILAVGFTYHVEVLCEQRMTYFDDGPGWGVIRRIEIENLLSHPISDSIWLAYGTLLVGSGHQMCLYGVSRQLESEDAEEGLFEYVARLNGPLADYHPQMLLQCLLWDKLDVVKEILVNLSRDVERWHELHYDVFESSAIPIDHYFEKRRISGMVTSPHRRKYSSLLMGTDDTDELDDQGFSRSLIERLLSYLEATPLPYLKPNEHAHLLVLIQAMLEVDDSRRALDANGFRYLISMRSFYILNKRASAPSSPESRGALSRRTGRRARLRYRDIIWAFHSESQGLLLSASLAACQGKMTWSDARALGVFLWLNSTESMRSHMELIARTEYMNGDSRDPVACSLFYFALGKHRLVQGLWRQAVWHKEQAVMLQFLSNDFTQPRWRTAALKNAYALLGKRRFEYAAAFFLLGGSLKDAVNVCLRHLDDVQLAVALARVTERQDDGPVLRNILYEIVIPLAFKKGNRWLGSWAFWLLHRRDLAVRILVTPLQDVASALDIPITEFGNPHYDDPSLALLFSQLKSKTLQTAKGTSEISGRLEFNFVLQIARVFTRMGCHALALDLVRSWSFDRPSVDTYDSTPHLAPPSPTTVRMFALEPALRRRASIIIDMDLSMEPPTRRPSPEPQESGELLTPCVEETINEEGDLFARKAGLGSLLKTAKQDVQVPEFDMDSFFRSRQD</sequence>
<keyword evidence="2" id="KW-1185">Reference proteome</keyword>
<gene>
    <name evidence="1" type="ORF">F5148DRAFT_1158307</name>
</gene>
<comment type="caution">
    <text evidence="1">The sequence shown here is derived from an EMBL/GenBank/DDBJ whole genome shotgun (WGS) entry which is preliminary data.</text>
</comment>
<accession>A0ACC0UPA1</accession>
<dbReference type="EMBL" id="JAGFNK010000003">
    <property type="protein sequence ID" value="KAI9513046.1"/>
    <property type="molecule type" value="Genomic_DNA"/>
</dbReference>
<evidence type="ECO:0000313" key="1">
    <source>
        <dbReference type="EMBL" id="KAI9513046.1"/>
    </source>
</evidence>
<organism evidence="1 2">
    <name type="scientific">Russula earlei</name>
    <dbReference type="NCBI Taxonomy" id="71964"/>
    <lineage>
        <taxon>Eukaryota</taxon>
        <taxon>Fungi</taxon>
        <taxon>Dikarya</taxon>
        <taxon>Basidiomycota</taxon>
        <taxon>Agaricomycotina</taxon>
        <taxon>Agaricomycetes</taxon>
        <taxon>Russulales</taxon>
        <taxon>Russulaceae</taxon>
        <taxon>Russula</taxon>
    </lineage>
</organism>
<protein>
    <submittedName>
        <fullName evidence="1">RAVE protein 1 C terminal-domain-containing protein</fullName>
    </submittedName>
</protein>